<evidence type="ECO:0000313" key="11">
    <source>
        <dbReference type="EMBL" id="QIM53410.1"/>
    </source>
</evidence>
<reference evidence="11 12" key="1">
    <citation type="submission" date="2020-03" db="EMBL/GenBank/DDBJ databases">
        <title>Hydrogenophaga sp. nov. isolated from cyanobacterial mat.</title>
        <authorList>
            <person name="Thorat V."/>
            <person name="Kirdat K."/>
            <person name="Tiwarekar B."/>
            <person name="Costa E.D."/>
            <person name="Yadav A."/>
        </authorList>
    </citation>
    <scope>NUCLEOTIDE SEQUENCE [LARGE SCALE GENOMIC DNA]</scope>
    <source>
        <strain evidence="11 12">BA0156</strain>
    </source>
</reference>
<evidence type="ECO:0000256" key="9">
    <source>
        <dbReference type="RuleBase" id="RU003345"/>
    </source>
</evidence>
<dbReference type="CDD" id="cd07114">
    <property type="entry name" value="ALDH_DhaS"/>
    <property type="match status" value="1"/>
</dbReference>
<gene>
    <name evidence="11" type="ORF">G9Q37_15220</name>
</gene>
<dbReference type="InterPro" id="IPR016162">
    <property type="entry name" value="Ald_DH_N"/>
</dbReference>
<name>A0A6G8IK92_9BURK</name>
<dbReference type="SUPFAM" id="SSF53720">
    <property type="entry name" value="ALDH-like"/>
    <property type="match status" value="1"/>
</dbReference>
<dbReference type="InterPro" id="IPR015590">
    <property type="entry name" value="Aldehyde_DH_dom"/>
</dbReference>
<evidence type="ECO:0000256" key="8">
    <source>
        <dbReference type="PROSITE-ProRule" id="PRU10007"/>
    </source>
</evidence>
<feature type="active site" evidence="8">
    <location>
        <position position="260"/>
    </location>
</feature>
<comment type="similarity">
    <text evidence="1 9">Belongs to the aldehyde dehydrogenase family.</text>
</comment>
<keyword evidence="12" id="KW-1185">Reference proteome</keyword>
<dbReference type="GO" id="GO:0018462">
    <property type="term" value="F:4-(hydroxymethyl)benzenesulfonate dehydrogenase activity"/>
    <property type="evidence" value="ECO:0007669"/>
    <property type="project" value="UniProtKB-EC"/>
</dbReference>
<dbReference type="EMBL" id="CP049989">
    <property type="protein sequence ID" value="QIM53410.1"/>
    <property type="molecule type" value="Genomic_DNA"/>
</dbReference>
<keyword evidence="3 9" id="KW-0560">Oxidoreductase</keyword>
<dbReference type="Pfam" id="PF00171">
    <property type="entry name" value="Aldedh"/>
    <property type="match status" value="1"/>
</dbReference>
<dbReference type="PROSITE" id="PS00070">
    <property type="entry name" value="ALDEHYDE_DEHYDR_CYS"/>
    <property type="match status" value="1"/>
</dbReference>
<dbReference type="GO" id="GO:0016620">
    <property type="term" value="F:oxidoreductase activity, acting on the aldehyde or oxo group of donors, NAD or NADP as acceptor"/>
    <property type="evidence" value="ECO:0007669"/>
    <property type="project" value="InterPro"/>
</dbReference>
<dbReference type="InterPro" id="IPR016161">
    <property type="entry name" value="Ald_DH/histidinol_DH"/>
</dbReference>
<evidence type="ECO:0000313" key="12">
    <source>
        <dbReference type="Proteomes" id="UP000503162"/>
    </source>
</evidence>
<dbReference type="InterPro" id="IPR016163">
    <property type="entry name" value="Ald_DH_C"/>
</dbReference>
<organism evidence="11 12">
    <name type="scientific">Hydrogenophaga crocea</name>
    <dbReference type="NCBI Taxonomy" id="2716225"/>
    <lineage>
        <taxon>Bacteria</taxon>
        <taxon>Pseudomonadati</taxon>
        <taxon>Pseudomonadota</taxon>
        <taxon>Betaproteobacteria</taxon>
        <taxon>Burkholderiales</taxon>
        <taxon>Comamonadaceae</taxon>
        <taxon>Hydrogenophaga</taxon>
    </lineage>
</organism>
<evidence type="ECO:0000256" key="4">
    <source>
        <dbReference type="ARBA" id="ARBA00051407"/>
    </source>
</evidence>
<evidence type="ECO:0000256" key="5">
    <source>
        <dbReference type="ARBA" id="ARBA00056807"/>
    </source>
</evidence>
<comment type="function">
    <text evidence="5">Involved in the toluene-4-sulfonate degradation pathway. Does not discriminate between the sulfonate and the carboxyl substituents and can also be involved in the p-toluenecarboxylate degradation pathway.</text>
</comment>
<dbReference type="InterPro" id="IPR029510">
    <property type="entry name" value="Ald_DH_CS_GLU"/>
</dbReference>
<dbReference type="Gene3D" id="3.40.309.10">
    <property type="entry name" value="Aldehyde Dehydrogenase, Chain A, domain 2"/>
    <property type="match status" value="1"/>
</dbReference>
<dbReference type="PANTHER" id="PTHR11699">
    <property type="entry name" value="ALDEHYDE DEHYDROGENASE-RELATED"/>
    <property type="match status" value="1"/>
</dbReference>
<dbReference type="EC" id="1.1.1.257" evidence="6"/>
<dbReference type="Proteomes" id="UP000503162">
    <property type="component" value="Chromosome"/>
</dbReference>
<evidence type="ECO:0000259" key="10">
    <source>
        <dbReference type="Pfam" id="PF00171"/>
    </source>
</evidence>
<evidence type="ECO:0000256" key="7">
    <source>
        <dbReference type="ARBA" id="ARBA00079883"/>
    </source>
</evidence>
<sequence>MDTRTSPSDARTERLQMYIGGQWVDGSSGRTLDSLNPYTQQVWATVPDAGEADVKAAIAAARDAFDNGPWRRTTPQQRAALMRKLGDLIARDAERMARIESMDNGKLLREMLGQWNYLPQWMYHYAGMATQSQGDVLPSDRPNFIAFTRKEPIGVVAAITPWNSPCLLMMFKLAPALAAGCTFVVKPSEHTPVSTLRFAELVEEAGFPPGVFNVVTGGADAGRWLVSSPDIDKISFTGSDGVGKAIARAGAENLTRVSLELGGKSPQVVFEDCDIEAAVNGVISGVYAATGQTCMAGSRLVVHRSIHDQVVERLVARARSIKLGDPLDLASEMGPAATGQQFNKILSMVKAAEAEGACLAYGGRQDALGGYFVQPTILTQVHNGMDIAREEVFGPVLSVITFDTEEEAIRIANDTRYGLAAGIWTQNVQRAHRVATQLRAGSVWVNAYRVTAPFAPFGGFKHSGIGRENGQDGLDAFLETKTVWVELSGNLRDPFKLG</sequence>
<evidence type="ECO:0000256" key="6">
    <source>
        <dbReference type="ARBA" id="ARBA00066857"/>
    </source>
</evidence>
<proteinExistence type="inferred from homology"/>
<dbReference type="Gene3D" id="3.40.605.10">
    <property type="entry name" value="Aldehyde Dehydrogenase, Chain A, domain 1"/>
    <property type="match status" value="1"/>
</dbReference>
<dbReference type="AlphaFoldDB" id="A0A6G8IK92"/>
<dbReference type="FunFam" id="3.40.309.10:FF:000012">
    <property type="entry name" value="Betaine aldehyde dehydrogenase"/>
    <property type="match status" value="1"/>
</dbReference>
<dbReference type="KEGG" id="hcz:G9Q37_15220"/>
<evidence type="ECO:0000256" key="1">
    <source>
        <dbReference type="ARBA" id="ARBA00009986"/>
    </source>
</evidence>
<feature type="domain" description="Aldehyde dehydrogenase" evidence="10">
    <location>
        <begin position="23"/>
        <end position="483"/>
    </location>
</feature>
<comment type="subunit">
    <text evidence="2">Homodimer.</text>
</comment>
<evidence type="ECO:0000256" key="3">
    <source>
        <dbReference type="ARBA" id="ARBA00023002"/>
    </source>
</evidence>
<accession>A0A6G8IK92</accession>
<dbReference type="RefSeq" id="WP_166228450.1">
    <property type="nucleotide sequence ID" value="NZ_CP049989.1"/>
</dbReference>
<dbReference type="PROSITE" id="PS00687">
    <property type="entry name" value="ALDEHYDE_DEHYDR_GLU"/>
    <property type="match status" value="1"/>
</dbReference>
<protein>
    <recommendedName>
        <fullName evidence="6">4-(hydroxymethyl)benzenesulfonate dehydrogenase</fullName>
        <ecNumber evidence="6">1.1.1.257</ecNumber>
    </recommendedName>
    <alternativeName>
        <fullName evidence="7">Toluenesulfonate aldehyde dehydrogenase TsaD</fullName>
    </alternativeName>
</protein>
<dbReference type="FunFam" id="3.40.605.10:FF:000007">
    <property type="entry name" value="NAD/NADP-dependent betaine aldehyde dehydrogenase"/>
    <property type="match status" value="1"/>
</dbReference>
<comment type="catalytic activity">
    <reaction evidence="4">
        <text>4-(hydroxymethyl)benzenesulfonate + NAD(+) = 4-formylbenzenesulfonate + NADH + H(+)</text>
        <dbReference type="Rhea" id="RHEA:24412"/>
        <dbReference type="ChEBI" id="CHEBI:11944"/>
        <dbReference type="ChEBI" id="CHEBI:11987"/>
        <dbReference type="ChEBI" id="CHEBI:15378"/>
        <dbReference type="ChEBI" id="CHEBI:57540"/>
        <dbReference type="ChEBI" id="CHEBI:57945"/>
        <dbReference type="EC" id="1.1.1.257"/>
    </reaction>
</comment>
<dbReference type="FunFam" id="3.40.605.10:FF:000026">
    <property type="entry name" value="Aldehyde dehydrogenase, putative"/>
    <property type="match status" value="1"/>
</dbReference>
<dbReference type="InterPro" id="IPR016160">
    <property type="entry name" value="Ald_DH_CS_CYS"/>
</dbReference>
<evidence type="ECO:0000256" key="2">
    <source>
        <dbReference type="ARBA" id="ARBA00011738"/>
    </source>
</evidence>